<evidence type="ECO:0000256" key="2">
    <source>
        <dbReference type="ARBA" id="ARBA00007117"/>
    </source>
</evidence>
<keyword evidence="10" id="KW-1185">Reference proteome</keyword>
<dbReference type="Pfam" id="PF07904">
    <property type="entry name" value="Eaf7"/>
    <property type="match status" value="1"/>
</dbReference>
<dbReference type="AlphaFoldDB" id="A0A6A6C7R8"/>
<dbReference type="GO" id="GO:0005634">
    <property type="term" value="C:nucleus"/>
    <property type="evidence" value="ECO:0007669"/>
    <property type="project" value="UniProtKB-SubCell"/>
</dbReference>
<evidence type="ECO:0000313" key="10">
    <source>
        <dbReference type="Proteomes" id="UP000799537"/>
    </source>
</evidence>
<feature type="compositionally biased region" description="Basic residues" evidence="8">
    <location>
        <begin position="288"/>
        <end position="315"/>
    </location>
</feature>
<reference evidence="9" key="1">
    <citation type="journal article" date="2020" name="Stud. Mycol.">
        <title>101 Dothideomycetes genomes: a test case for predicting lifestyles and emergence of pathogens.</title>
        <authorList>
            <person name="Haridas S."/>
            <person name="Albert R."/>
            <person name="Binder M."/>
            <person name="Bloem J."/>
            <person name="Labutti K."/>
            <person name="Salamov A."/>
            <person name="Andreopoulos B."/>
            <person name="Baker S."/>
            <person name="Barry K."/>
            <person name="Bills G."/>
            <person name="Bluhm B."/>
            <person name="Cannon C."/>
            <person name="Castanera R."/>
            <person name="Culley D."/>
            <person name="Daum C."/>
            <person name="Ezra D."/>
            <person name="Gonzalez J."/>
            <person name="Henrissat B."/>
            <person name="Kuo A."/>
            <person name="Liang C."/>
            <person name="Lipzen A."/>
            <person name="Lutzoni F."/>
            <person name="Magnuson J."/>
            <person name="Mondo S."/>
            <person name="Nolan M."/>
            <person name="Ohm R."/>
            <person name="Pangilinan J."/>
            <person name="Park H.-J."/>
            <person name="Ramirez L."/>
            <person name="Alfaro M."/>
            <person name="Sun H."/>
            <person name="Tritt A."/>
            <person name="Yoshinaga Y."/>
            <person name="Zwiers L.-H."/>
            <person name="Turgeon B."/>
            <person name="Goodwin S."/>
            <person name="Spatafora J."/>
            <person name="Crous P."/>
            <person name="Grigoriev I."/>
        </authorList>
    </citation>
    <scope>NUCLEOTIDE SEQUENCE</scope>
    <source>
        <strain evidence="9">ATCC 36951</strain>
    </source>
</reference>
<evidence type="ECO:0000256" key="3">
    <source>
        <dbReference type="ARBA" id="ARBA00022853"/>
    </source>
</evidence>
<name>A0A6A6C7R8_ZASCE</name>
<accession>A0A6A6C7R8</accession>
<feature type="compositionally biased region" description="Basic residues" evidence="8">
    <location>
        <begin position="208"/>
        <end position="218"/>
    </location>
</feature>
<keyword evidence="5" id="KW-0804">Transcription</keyword>
<protein>
    <recommendedName>
        <fullName evidence="11">CT20 family protein</fullName>
    </recommendedName>
</protein>
<keyword evidence="3" id="KW-0156">Chromatin regulator</keyword>
<feature type="region of interest" description="Disordered" evidence="8">
    <location>
        <begin position="1"/>
        <end position="28"/>
    </location>
</feature>
<evidence type="ECO:0000256" key="8">
    <source>
        <dbReference type="SAM" id="MobiDB-lite"/>
    </source>
</evidence>
<evidence type="ECO:0000256" key="5">
    <source>
        <dbReference type="ARBA" id="ARBA00023163"/>
    </source>
</evidence>
<evidence type="ECO:0008006" key="11">
    <source>
        <dbReference type="Google" id="ProtNLM"/>
    </source>
</evidence>
<dbReference type="GO" id="GO:0006325">
    <property type="term" value="P:chromatin organization"/>
    <property type="evidence" value="ECO:0007669"/>
    <property type="project" value="UniProtKB-KW"/>
</dbReference>
<comment type="subcellular location">
    <subcellularLocation>
        <location evidence="1">Nucleus</location>
    </subcellularLocation>
</comment>
<dbReference type="Proteomes" id="UP000799537">
    <property type="component" value="Unassembled WGS sequence"/>
</dbReference>
<keyword evidence="4" id="KW-0805">Transcription regulation</keyword>
<dbReference type="OrthoDB" id="5595141at2759"/>
<comment type="similarity">
    <text evidence="2">Belongs to the EAF7 family.</text>
</comment>
<comment type="function">
    <text evidence="7">Component of the NuA4 histone acetyltransferase complex which is involved in transcriptional activation of selected genes principally by acetylation of nucleosomal histone H4 and H2A. The NuA4 complex is also involved in DNA repair.</text>
</comment>
<dbReference type="RefSeq" id="XP_033662325.1">
    <property type="nucleotide sequence ID" value="XM_033818438.1"/>
</dbReference>
<dbReference type="PANTHER" id="PTHR13581:SF5">
    <property type="entry name" value="MRG_MORF4L-BINDING PROTEIN"/>
    <property type="match status" value="1"/>
</dbReference>
<feature type="region of interest" description="Disordered" evidence="8">
    <location>
        <begin position="172"/>
        <end position="315"/>
    </location>
</feature>
<feature type="compositionally biased region" description="Acidic residues" evidence="8">
    <location>
        <begin position="244"/>
        <end position="284"/>
    </location>
</feature>
<evidence type="ECO:0000256" key="6">
    <source>
        <dbReference type="ARBA" id="ARBA00023242"/>
    </source>
</evidence>
<feature type="compositionally biased region" description="Acidic residues" evidence="8">
    <location>
        <begin position="117"/>
        <end position="134"/>
    </location>
</feature>
<keyword evidence="6" id="KW-0539">Nucleus</keyword>
<organism evidence="9 10">
    <name type="scientific">Zasmidium cellare ATCC 36951</name>
    <dbReference type="NCBI Taxonomy" id="1080233"/>
    <lineage>
        <taxon>Eukaryota</taxon>
        <taxon>Fungi</taxon>
        <taxon>Dikarya</taxon>
        <taxon>Ascomycota</taxon>
        <taxon>Pezizomycotina</taxon>
        <taxon>Dothideomycetes</taxon>
        <taxon>Dothideomycetidae</taxon>
        <taxon>Mycosphaerellales</taxon>
        <taxon>Mycosphaerellaceae</taxon>
        <taxon>Zasmidium</taxon>
    </lineage>
</organism>
<dbReference type="InterPro" id="IPR012423">
    <property type="entry name" value="Eaf7/MRGBP"/>
</dbReference>
<dbReference type="GeneID" id="54571710"/>
<dbReference type="PANTHER" id="PTHR13581">
    <property type="entry name" value="MRG-BINDING PROTEIN"/>
    <property type="match status" value="1"/>
</dbReference>
<dbReference type="GO" id="GO:0006357">
    <property type="term" value="P:regulation of transcription by RNA polymerase II"/>
    <property type="evidence" value="ECO:0007669"/>
    <property type="project" value="TreeGrafter"/>
</dbReference>
<gene>
    <name evidence="9" type="ORF">M409DRAFT_69785</name>
</gene>
<proteinExistence type="inferred from homology"/>
<sequence>MPPKKKARVSQAATPDPEPATPVAATTEKTDEQILNDPWTDDEEIGLFKGLMRWKPTGIHKHFRLMALHSWMLENNYIHPRNEHTKPPGIWAKLNTLYDLPALDARENARQLSPEWTSEEQEEEAQKEAEEDGAEVYSLAANKIENEDFSLPPEDGFDDLMWKARFPLEKGEESDFELPELNLADQPPIRFTPSFSIEPSEAATPSSKRGRGGPRGRGSKAGAAASDAGARRRSTRNTESVADKEEEKEEEEEAEKDEGDEEDEDEEDDSDEEEEEEEEEEDQESAPAKRRGRSAKVTRGKGAGRGRGRGRGRGK</sequence>
<evidence type="ECO:0000256" key="4">
    <source>
        <dbReference type="ARBA" id="ARBA00023015"/>
    </source>
</evidence>
<evidence type="ECO:0000256" key="7">
    <source>
        <dbReference type="ARBA" id="ARBA00025178"/>
    </source>
</evidence>
<feature type="region of interest" description="Disordered" evidence="8">
    <location>
        <begin position="110"/>
        <end position="134"/>
    </location>
</feature>
<dbReference type="EMBL" id="ML993619">
    <property type="protein sequence ID" value="KAF2161436.1"/>
    <property type="molecule type" value="Genomic_DNA"/>
</dbReference>
<evidence type="ECO:0000256" key="1">
    <source>
        <dbReference type="ARBA" id="ARBA00004123"/>
    </source>
</evidence>
<dbReference type="GO" id="GO:0035267">
    <property type="term" value="C:NuA4 histone acetyltransferase complex"/>
    <property type="evidence" value="ECO:0007669"/>
    <property type="project" value="TreeGrafter"/>
</dbReference>
<evidence type="ECO:0000313" key="9">
    <source>
        <dbReference type="EMBL" id="KAF2161436.1"/>
    </source>
</evidence>